<keyword evidence="3 9" id="KW-0378">Hydrolase</keyword>
<feature type="compositionally biased region" description="Basic residues" evidence="10">
    <location>
        <begin position="477"/>
        <end position="494"/>
    </location>
</feature>
<feature type="domain" description="SRP54-type proteins GTP-binding" evidence="11">
    <location>
        <begin position="268"/>
        <end position="281"/>
    </location>
</feature>
<dbReference type="SUPFAM" id="SSF52540">
    <property type="entry name" value="P-loop containing nucleoside triphosphate hydrolases"/>
    <property type="match status" value="1"/>
</dbReference>
<evidence type="ECO:0000256" key="8">
    <source>
        <dbReference type="ARBA" id="ARBA00048027"/>
    </source>
</evidence>
<dbReference type="GO" id="GO:0005525">
    <property type="term" value="F:GTP binding"/>
    <property type="evidence" value="ECO:0007669"/>
    <property type="project" value="UniProtKB-UniRule"/>
</dbReference>
<dbReference type="SMART" id="SM00963">
    <property type="entry name" value="SRP54_N"/>
    <property type="match status" value="1"/>
</dbReference>
<keyword evidence="9" id="KW-0963">Cytoplasm</keyword>
<dbReference type="Pfam" id="PF00448">
    <property type="entry name" value="SRP54"/>
    <property type="match status" value="1"/>
</dbReference>
<feature type="compositionally biased region" description="Basic and acidic residues" evidence="10">
    <location>
        <begin position="466"/>
        <end position="476"/>
    </location>
</feature>
<keyword evidence="4 9" id="KW-0694">RNA-binding</keyword>
<organism evidence="12 13">
    <name type="scientific">Thalassoglobus neptunius</name>
    <dbReference type="NCBI Taxonomy" id="1938619"/>
    <lineage>
        <taxon>Bacteria</taxon>
        <taxon>Pseudomonadati</taxon>
        <taxon>Planctomycetota</taxon>
        <taxon>Planctomycetia</taxon>
        <taxon>Planctomycetales</taxon>
        <taxon>Planctomycetaceae</taxon>
        <taxon>Thalassoglobus</taxon>
    </lineage>
</organism>
<comment type="caution">
    <text evidence="12">The sequence shown here is derived from an EMBL/GenBank/DDBJ whole genome shotgun (WGS) entry which is preliminary data.</text>
</comment>
<dbReference type="Pfam" id="PF02881">
    <property type="entry name" value="SRP54_N"/>
    <property type="match status" value="1"/>
</dbReference>
<keyword evidence="7 9" id="KW-0687">Ribonucleoprotein</keyword>
<comment type="subunit">
    <text evidence="9">Part of the signal recognition particle protein translocation system, which is composed of SRP and FtsY.</text>
</comment>
<dbReference type="SMART" id="SM00382">
    <property type="entry name" value="AAA"/>
    <property type="match status" value="1"/>
</dbReference>
<dbReference type="SMART" id="SM00962">
    <property type="entry name" value="SRP54"/>
    <property type="match status" value="1"/>
</dbReference>
<dbReference type="GO" id="GO:0006614">
    <property type="term" value="P:SRP-dependent cotranslational protein targeting to membrane"/>
    <property type="evidence" value="ECO:0007669"/>
    <property type="project" value="InterPro"/>
</dbReference>
<evidence type="ECO:0000313" key="12">
    <source>
        <dbReference type="EMBL" id="TWT43576.1"/>
    </source>
</evidence>
<evidence type="ECO:0000256" key="5">
    <source>
        <dbReference type="ARBA" id="ARBA00023134"/>
    </source>
</evidence>
<evidence type="ECO:0000256" key="10">
    <source>
        <dbReference type="SAM" id="MobiDB-lite"/>
    </source>
</evidence>
<keyword evidence="2 9" id="KW-0547">Nucleotide-binding</keyword>
<evidence type="ECO:0000256" key="3">
    <source>
        <dbReference type="ARBA" id="ARBA00022801"/>
    </source>
</evidence>
<evidence type="ECO:0000256" key="7">
    <source>
        <dbReference type="ARBA" id="ARBA00023274"/>
    </source>
</evidence>
<dbReference type="Gene3D" id="3.40.50.300">
    <property type="entry name" value="P-loop containing nucleotide triphosphate hydrolases"/>
    <property type="match status" value="1"/>
</dbReference>
<keyword evidence="6 9" id="KW-0733">Signal recognition particle</keyword>
<dbReference type="InterPro" id="IPR004780">
    <property type="entry name" value="SRP"/>
</dbReference>
<dbReference type="EC" id="3.6.5.4" evidence="9"/>
<feature type="region of interest" description="Disordered" evidence="10">
    <location>
        <begin position="447"/>
        <end position="494"/>
    </location>
</feature>
<dbReference type="Pfam" id="PF02978">
    <property type="entry name" value="SRP_SPB"/>
    <property type="match status" value="1"/>
</dbReference>
<dbReference type="InterPro" id="IPR022941">
    <property type="entry name" value="SRP54"/>
</dbReference>
<comment type="catalytic activity">
    <reaction evidence="8 9">
        <text>GTP + H2O = GDP + phosphate + H(+)</text>
        <dbReference type="Rhea" id="RHEA:19669"/>
        <dbReference type="ChEBI" id="CHEBI:15377"/>
        <dbReference type="ChEBI" id="CHEBI:15378"/>
        <dbReference type="ChEBI" id="CHEBI:37565"/>
        <dbReference type="ChEBI" id="CHEBI:43474"/>
        <dbReference type="ChEBI" id="CHEBI:58189"/>
        <dbReference type="EC" id="3.6.5.4"/>
    </reaction>
</comment>
<dbReference type="InterPro" id="IPR036891">
    <property type="entry name" value="Signal_recog_part_SRP54_M_sf"/>
</dbReference>
<proteinExistence type="inferred from homology"/>
<evidence type="ECO:0000256" key="1">
    <source>
        <dbReference type="ARBA" id="ARBA00005450"/>
    </source>
</evidence>
<feature type="binding site" evidence="9">
    <location>
        <begin position="106"/>
        <end position="113"/>
    </location>
    <ligand>
        <name>GTP</name>
        <dbReference type="ChEBI" id="CHEBI:37565"/>
    </ligand>
</feature>
<dbReference type="AlphaFoldDB" id="A0A5C5VY72"/>
<dbReference type="EMBL" id="SIHI01000030">
    <property type="protein sequence ID" value="TWT43576.1"/>
    <property type="molecule type" value="Genomic_DNA"/>
</dbReference>
<dbReference type="PROSITE" id="PS00300">
    <property type="entry name" value="SRP54"/>
    <property type="match status" value="1"/>
</dbReference>
<dbReference type="InterPro" id="IPR004125">
    <property type="entry name" value="Signal_recog_particle_SRP54_M"/>
</dbReference>
<evidence type="ECO:0000256" key="4">
    <source>
        <dbReference type="ARBA" id="ARBA00022884"/>
    </source>
</evidence>
<reference evidence="12 13" key="1">
    <citation type="submission" date="2019-02" db="EMBL/GenBank/DDBJ databases">
        <title>Deep-cultivation of Planctomycetes and their phenomic and genomic characterization uncovers novel biology.</title>
        <authorList>
            <person name="Wiegand S."/>
            <person name="Jogler M."/>
            <person name="Boedeker C."/>
            <person name="Pinto D."/>
            <person name="Vollmers J."/>
            <person name="Rivas-Marin E."/>
            <person name="Kohn T."/>
            <person name="Peeters S.H."/>
            <person name="Heuer A."/>
            <person name="Rast P."/>
            <person name="Oberbeckmann S."/>
            <person name="Bunk B."/>
            <person name="Jeske O."/>
            <person name="Meyerdierks A."/>
            <person name="Storesund J.E."/>
            <person name="Kallscheuer N."/>
            <person name="Luecker S."/>
            <person name="Lage O.M."/>
            <person name="Pohl T."/>
            <person name="Merkel B.J."/>
            <person name="Hornburger P."/>
            <person name="Mueller R.-W."/>
            <person name="Bruemmer F."/>
            <person name="Labrenz M."/>
            <person name="Spormann A.M."/>
            <person name="Op Den Camp H."/>
            <person name="Overmann J."/>
            <person name="Amann R."/>
            <person name="Jetten M.S.M."/>
            <person name="Mascher T."/>
            <person name="Medema M.H."/>
            <person name="Devos D.P."/>
            <person name="Kaster A.-K."/>
            <person name="Ovreas L."/>
            <person name="Rohde M."/>
            <person name="Galperin M.Y."/>
            <person name="Jogler C."/>
        </authorList>
    </citation>
    <scope>NUCLEOTIDE SEQUENCE [LARGE SCALE GENOMIC DNA]</scope>
    <source>
        <strain evidence="12 13">KOR42</strain>
    </source>
</reference>
<keyword evidence="13" id="KW-1185">Reference proteome</keyword>
<evidence type="ECO:0000256" key="9">
    <source>
        <dbReference type="HAMAP-Rule" id="MF_00306"/>
    </source>
</evidence>
<dbReference type="SUPFAM" id="SSF47446">
    <property type="entry name" value="Signal peptide-binding domain"/>
    <property type="match status" value="1"/>
</dbReference>
<dbReference type="GO" id="GO:0008312">
    <property type="term" value="F:7S RNA binding"/>
    <property type="evidence" value="ECO:0007669"/>
    <property type="project" value="InterPro"/>
</dbReference>
<dbReference type="PANTHER" id="PTHR11564">
    <property type="entry name" value="SIGNAL RECOGNITION PARTICLE 54K PROTEIN SRP54"/>
    <property type="match status" value="1"/>
</dbReference>
<dbReference type="RefSeq" id="WP_146511757.1">
    <property type="nucleotide sequence ID" value="NZ_SIHI01000030.1"/>
</dbReference>
<gene>
    <name evidence="9 12" type="primary">ffh</name>
    <name evidence="12" type="ORF">KOR42_43940</name>
</gene>
<comment type="domain">
    <text evidence="9">Composed of three domains: the N-terminal N domain, which is responsible for interactions with the ribosome, the central G domain, which binds GTP, and the C-terminal M domain, which binds the RNA and the signal sequence of the RNC.</text>
</comment>
<dbReference type="FunFam" id="3.40.50.300:FF:000022">
    <property type="entry name" value="Signal recognition particle 54 kDa subunit"/>
    <property type="match status" value="1"/>
</dbReference>
<feature type="binding site" evidence="9">
    <location>
        <begin position="189"/>
        <end position="193"/>
    </location>
    <ligand>
        <name>GTP</name>
        <dbReference type="ChEBI" id="CHEBI:37565"/>
    </ligand>
</feature>
<comment type="subcellular location">
    <subcellularLocation>
        <location evidence="9">Cytoplasm</location>
    </subcellularLocation>
    <text evidence="9">The SRP-RNC complex is targeted to the cytoplasmic membrane.</text>
</comment>
<feature type="compositionally biased region" description="Polar residues" evidence="10">
    <location>
        <begin position="449"/>
        <end position="462"/>
    </location>
</feature>
<sequence>MFESITQNLTDALGNFTRGKLSEGNIRDGMAQVRKALLEADVNYDVAKSFCDNVTKQAVGDQVLKSLKPGEQIVGIVYNELVNLMGPVDHSIAIRRGEMAIIMMCGLQGAGKTTTCGKLATMLKEQGATPMLVAADLQRPAAIEQLRVIGEQVGVPVYWEEAGSSTPVKVCQNAQKAAKKEGCNVLILDTAGRLHIDDSLMKELVQIDNKLMPHQALLVCDAMTGQDAVNSAKAFNEALELDGVILTKLDGDTRGGAALSVKAVTGVPIKYIGVGEQLDKLEPFHPERMAQRILGQGDVATLLETAQRVLDAEEMEDQQQKMLEGKFTLDDFLKAMSQIQRMGSMKSLMKLIPGMGQMAQAMEAMDGMDPDKDVKRVKAMISSMTVEERRHPDRIDRSRRNRIAIGSGTDPAEVNDLLKQFKGMSGMMQQMAGMNMGDRMKAVRELQSEAMNPNSRGVSQGKQRSKRGDLTKDALREKKKKERQRQKKARKRKK</sequence>
<dbReference type="Gene3D" id="1.20.120.140">
    <property type="entry name" value="Signal recognition particle SRP54, nucleotide-binding domain"/>
    <property type="match status" value="1"/>
</dbReference>
<accession>A0A5C5VY72</accession>
<dbReference type="InterPro" id="IPR013822">
    <property type="entry name" value="Signal_recog_particl_SRP54_hlx"/>
</dbReference>
<dbReference type="NCBIfam" id="TIGR00959">
    <property type="entry name" value="ffh"/>
    <property type="match status" value="1"/>
</dbReference>
<dbReference type="CDD" id="cd18539">
    <property type="entry name" value="SRP_G"/>
    <property type="match status" value="1"/>
</dbReference>
<dbReference type="HAMAP" id="MF_00306">
    <property type="entry name" value="SRP54"/>
    <property type="match status" value="1"/>
</dbReference>
<evidence type="ECO:0000313" key="13">
    <source>
        <dbReference type="Proteomes" id="UP000317243"/>
    </source>
</evidence>
<evidence type="ECO:0000256" key="6">
    <source>
        <dbReference type="ARBA" id="ARBA00023135"/>
    </source>
</evidence>
<dbReference type="GO" id="GO:0003924">
    <property type="term" value="F:GTPase activity"/>
    <property type="evidence" value="ECO:0007669"/>
    <property type="project" value="UniProtKB-UniRule"/>
</dbReference>
<dbReference type="OrthoDB" id="9804720at2"/>
<dbReference type="InterPro" id="IPR003593">
    <property type="entry name" value="AAA+_ATPase"/>
</dbReference>
<dbReference type="InterPro" id="IPR000897">
    <property type="entry name" value="SRP54_GTPase_dom"/>
</dbReference>
<dbReference type="GO" id="GO:0048500">
    <property type="term" value="C:signal recognition particle"/>
    <property type="evidence" value="ECO:0007669"/>
    <property type="project" value="UniProtKB-UniRule"/>
</dbReference>
<dbReference type="InterPro" id="IPR027417">
    <property type="entry name" value="P-loop_NTPase"/>
</dbReference>
<feature type="binding site" evidence="9">
    <location>
        <begin position="247"/>
        <end position="250"/>
    </location>
    <ligand>
        <name>GTP</name>
        <dbReference type="ChEBI" id="CHEBI:37565"/>
    </ligand>
</feature>
<dbReference type="Gene3D" id="1.10.260.30">
    <property type="entry name" value="Signal recognition particle, SRP54 subunit, M-domain"/>
    <property type="match status" value="1"/>
</dbReference>
<keyword evidence="5 9" id="KW-0342">GTP-binding</keyword>
<name>A0A5C5VY72_9PLAN</name>
<protein>
    <recommendedName>
        <fullName evidence="9">Signal recognition particle protein</fullName>
        <ecNumber evidence="9">3.6.5.4</ecNumber>
    </recommendedName>
    <alternativeName>
        <fullName evidence="9">Fifty-four homolog</fullName>
    </alternativeName>
</protein>
<dbReference type="Proteomes" id="UP000317243">
    <property type="component" value="Unassembled WGS sequence"/>
</dbReference>
<dbReference type="InterPro" id="IPR042101">
    <property type="entry name" value="SRP54_N_sf"/>
</dbReference>
<evidence type="ECO:0000256" key="2">
    <source>
        <dbReference type="ARBA" id="ARBA00022741"/>
    </source>
</evidence>
<comment type="similarity">
    <text evidence="1 9">Belongs to the GTP-binding SRP family. SRP54 subfamily.</text>
</comment>
<dbReference type="PANTHER" id="PTHR11564:SF5">
    <property type="entry name" value="SIGNAL RECOGNITION PARTICLE SUBUNIT SRP54"/>
    <property type="match status" value="1"/>
</dbReference>
<comment type="function">
    <text evidence="9">Involved in targeting and insertion of nascent membrane proteins into the cytoplasmic membrane. Binds to the hydrophobic signal sequence of the ribosome-nascent chain (RNC) as it emerges from the ribosomes. The SRP-RNC complex is then targeted to the cytoplasmic membrane where it interacts with the SRP receptor FtsY.</text>
</comment>
<evidence type="ECO:0000259" key="11">
    <source>
        <dbReference type="PROSITE" id="PS00300"/>
    </source>
</evidence>